<dbReference type="PANTHER" id="PTHR30273">
    <property type="entry name" value="PERIPLASMIC SIGNAL SENSOR AND SIGMA FACTOR ACTIVATOR FECR-RELATED"/>
    <property type="match status" value="1"/>
</dbReference>
<keyword evidence="1" id="KW-0472">Membrane</keyword>
<dbReference type="Pfam" id="PF16344">
    <property type="entry name" value="FecR_C"/>
    <property type="match status" value="1"/>
</dbReference>
<feature type="domain" description="Protein FecR C-terminal" evidence="3">
    <location>
        <begin position="291"/>
        <end position="358"/>
    </location>
</feature>
<dbReference type="Pfam" id="PF04773">
    <property type="entry name" value="FecR"/>
    <property type="match status" value="1"/>
</dbReference>
<evidence type="ECO:0000259" key="2">
    <source>
        <dbReference type="Pfam" id="PF04773"/>
    </source>
</evidence>
<dbReference type="InterPro" id="IPR032508">
    <property type="entry name" value="FecR_C"/>
</dbReference>
<keyword evidence="5" id="KW-1185">Reference proteome</keyword>
<dbReference type="EMBL" id="CP046401">
    <property type="protein sequence ID" value="QGY46952.1"/>
    <property type="molecule type" value="Genomic_DNA"/>
</dbReference>
<dbReference type="Gene3D" id="3.55.50.30">
    <property type="match status" value="1"/>
</dbReference>
<name>A0A6I6K3G0_9BACT</name>
<accession>A0A6I6K3G0</accession>
<organism evidence="4 5">
    <name type="scientific">Maribellus comscasis</name>
    <dbReference type="NCBI Taxonomy" id="2681766"/>
    <lineage>
        <taxon>Bacteria</taxon>
        <taxon>Pseudomonadati</taxon>
        <taxon>Bacteroidota</taxon>
        <taxon>Bacteroidia</taxon>
        <taxon>Marinilabiliales</taxon>
        <taxon>Prolixibacteraceae</taxon>
        <taxon>Maribellus</taxon>
    </lineage>
</organism>
<feature type="transmembrane region" description="Helical" evidence="1">
    <location>
        <begin position="86"/>
        <end position="108"/>
    </location>
</feature>
<gene>
    <name evidence="4" type="ORF">GM418_25810</name>
</gene>
<evidence type="ECO:0000313" key="5">
    <source>
        <dbReference type="Proteomes" id="UP000428260"/>
    </source>
</evidence>
<keyword evidence="1" id="KW-0812">Transmembrane</keyword>
<reference evidence="4 5" key="1">
    <citation type="submission" date="2019-11" db="EMBL/GenBank/DDBJ databases">
        <authorList>
            <person name="Zheng R.K."/>
            <person name="Sun C.M."/>
        </authorList>
    </citation>
    <scope>NUCLEOTIDE SEQUENCE [LARGE SCALE GENOMIC DNA]</scope>
    <source>
        <strain evidence="4 5">WC007</strain>
    </source>
</reference>
<evidence type="ECO:0000313" key="4">
    <source>
        <dbReference type="EMBL" id="QGY46952.1"/>
    </source>
</evidence>
<dbReference type="Gene3D" id="2.60.120.1440">
    <property type="match status" value="1"/>
</dbReference>
<dbReference type="InterPro" id="IPR012373">
    <property type="entry name" value="Ferrdict_sens_TM"/>
</dbReference>
<dbReference type="AlphaFoldDB" id="A0A6I6K3G0"/>
<keyword evidence="1" id="KW-1133">Transmembrane helix</keyword>
<dbReference type="FunFam" id="2.60.120.1440:FF:000001">
    <property type="entry name" value="Putative anti-sigma factor"/>
    <property type="match status" value="1"/>
</dbReference>
<dbReference type="PANTHER" id="PTHR30273:SF2">
    <property type="entry name" value="PROTEIN FECR"/>
    <property type="match status" value="1"/>
</dbReference>
<evidence type="ECO:0000256" key="1">
    <source>
        <dbReference type="SAM" id="Phobius"/>
    </source>
</evidence>
<evidence type="ECO:0000259" key="3">
    <source>
        <dbReference type="Pfam" id="PF16344"/>
    </source>
</evidence>
<proteinExistence type="predicted"/>
<feature type="domain" description="FecR protein" evidence="2">
    <location>
        <begin position="128"/>
        <end position="218"/>
    </location>
</feature>
<dbReference type="Proteomes" id="UP000428260">
    <property type="component" value="Chromosome"/>
</dbReference>
<dbReference type="InterPro" id="IPR006860">
    <property type="entry name" value="FecR"/>
</dbReference>
<sequence length="374" mass="43043">MTFQEFKNLVDKIESGQYRLSDLRKLDEQLRDREQVKEWMDGELNTLISTDSRNLNYEVLYEKIRGKIHVESRIDSHQKIVPLKKLLQVAAVLIIVFLFGGLASFLVFRQALKKEQIKQQYCEVVAPYGARSEVVLPDSSKVWLNAGSKLRYSTDFNVTNRNLSLTGEGFFDVSKNKELPFVVNALDLKITALGTQFNVKAYKDDEVIETTLIEGKVKLESEANAYKFSENIYLLPNQKAVLVKKRSKVEVEDIPDNESDSRKEFEMAASAKLIIQEKIDPIPDIAWKNNKLVFNAKKLSEILIELERKFNVKFQCKSDKIQNYKFTGTLDDETLQQVLDAIKLSAPFDYSIDGNVVTLMVNSERMNEYEKQLQ</sequence>
<protein>
    <submittedName>
        <fullName evidence="4">DUF4974 domain-containing protein</fullName>
    </submittedName>
</protein>
<dbReference type="KEGG" id="mcos:GM418_25810"/>
<dbReference type="GO" id="GO:0016989">
    <property type="term" value="F:sigma factor antagonist activity"/>
    <property type="evidence" value="ECO:0007669"/>
    <property type="project" value="TreeGrafter"/>
</dbReference>
<dbReference type="PIRSF" id="PIRSF018266">
    <property type="entry name" value="FecR"/>
    <property type="match status" value="1"/>
</dbReference>